<protein>
    <submittedName>
        <fullName evidence="1">Uncharacterized protein</fullName>
    </submittedName>
</protein>
<sequence>MKVKKLVKSIFIASCSMISLSTIPSISYAEVSDITEVSKQVINQNSTINNR</sequence>
<dbReference type="AlphaFoldDB" id="A0AAD3G787"/>
<comment type="caution">
    <text evidence="1">The sequence shown here is derived from an EMBL/GenBank/DDBJ whole genome shotgun (WGS) entry which is preliminary data.</text>
</comment>
<accession>A0AAD3G787</accession>
<evidence type="ECO:0000313" key="2">
    <source>
        <dbReference type="Proteomes" id="UP000023806"/>
    </source>
</evidence>
<dbReference type="Proteomes" id="UP000023806">
    <property type="component" value="Unassembled WGS sequence"/>
</dbReference>
<gene>
    <name evidence="1" type="ORF">P250_03878</name>
</gene>
<dbReference type="EMBL" id="JIDS01000002">
    <property type="protein sequence ID" value="EZK39090.1"/>
    <property type="molecule type" value="Genomic_DNA"/>
</dbReference>
<reference evidence="1 2" key="1">
    <citation type="submission" date="2014-03" db="EMBL/GenBank/DDBJ databases">
        <title>The Genome Sequence of Francisella tularensis subsp. tularensis str. SCHU S4 substr. FSC043.</title>
        <authorList>
            <consortium name="The Broad Institute Genomics Platform"/>
            <consortium name="The Broad Institute Genome Sequencing Center for Infectious Disease"/>
            <person name="Chapman S.B."/>
            <person name="Guina T."/>
            <person name="Gelhaus C."/>
            <person name="Comer J."/>
            <person name="Sellati T."/>
            <person name="Sjostedt A."/>
            <person name="Young S.K."/>
            <person name="Zeng Q."/>
            <person name="Gargeya S."/>
            <person name="Abouelleil A."/>
            <person name="Alvarado L."/>
            <person name="Chapman S.B."/>
            <person name="Gainer-Dewar J."/>
            <person name="Goldberg J."/>
            <person name="Griggs A."/>
            <person name="Gujja S."/>
            <person name="Hansen M."/>
            <person name="Howarth C."/>
            <person name="Imamovic A."/>
            <person name="Larimer J."/>
            <person name="Murphy C."/>
            <person name="Naylor J."/>
            <person name="Pearson M."/>
            <person name="Poon T.W."/>
            <person name="Priest M."/>
            <person name="Roberts A."/>
            <person name="Saif S."/>
            <person name="Shea T."/>
            <person name="Sykes S."/>
            <person name="Wortman J."/>
            <person name="Nusbaum C."/>
            <person name="Birren B."/>
        </authorList>
    </citation>
    <scope>NUCLEOTIDE SEQUENCE [LARGE SCALE GENOMIC DNA]</scope>
    <source>
        <strain evidence="1 2">Schu S4</strain>
    </source>
</reference>
<name>A0AAD3G787_FRATT</name>
<evidence type="ECO:0000313" key="1">
    <source>
        <dbReference type="EMBL" id="EZK39090.1"/>
    </source>
</evidence>
<organism evidence="1 2">
    <name type="scientific">Francisella tularensis subsp. tularensis str. SCHU S4 substr. FSC237</name>
    <dbReference type="NCBI Taxonomy" id="1341660"/>
    <lineage>
        <taxon>Bacteria</taxon>
        <taxon>Pseudomonadati</taxon>
        <taxon>Pseudomonadota</taxon>
        <taxon>Gammaproteobacteria</taxon>
        <taxon>Thiotrichales</taxon>
        <taxon>Francisellaceae</taxon>
        <taxon>Francisella</taxon>
    </lineage>
</organism>
<proteinExistence type="predicted"/>